<evidence type="ECO:0000313" key="1">
    <source>
        <dbReference type="EMBL" id="CBX25203.1"/>
    </source>
</evidence>
<dbReference type="Bgee" id="WBGene00044030">
    <property type="expression patterns" value="Expressed in embryo and 3 other cell types or tissues"/>
</dbReference>
<dbReference type="Proteomes" id="UP000001940">
    <property type="component" value="Chromosome II"/>
</dbReference>
<name>E1NZ06_CAEEL</name>
<dbReference type="AGR" id="WB:WBGene00044030"/>
<dbReference type="HOGENOM" id="CLU_1918933_0_0_1"/>
<dbReference type="AlphaFoldDB" id="E1NZ06"/>
<protein>
    <submittedName>
        <fullName evidence="1">Activin_recp domain-containing protein</fullName>
    </submittedName>
</protein>
<dbReference type="EMBL" id="BX284602">
    <property type="protein sequence ID" value="CBX25203.1"/>
    <property type="molecule type" value="Genomic_DNA"/>
</dbReference>
<dbReference type="ExpressionAtlas" id="E1NZ06">
    <property type="expression patterns" value="baseline and differential"/>
</dbReference>
<dbReference type="GeneID" id="3565812"/>
<dbReference type="CTD" id="3565812"/>
<dbReference type="OrthoDB" id="5817023at2759"/>
<dbReference type="WormBase" id="Y17G7B.23b">
    <property type="protein sequence ID" value="CE45398"/>
    <property type="gene ID" value="WBGene00044030"/>
</dbReference>
<gene>
    <name evidence="1" type="ORF">CELE_Y17G7B.23</name>
    <name evidence="1 3" type="ORF">Y17G7B.23</name>
</gene>
<evidence type="ECO:0000313" key="2">
    <source>
        <dbReference type="Proteomes" id="UP000001940"/>
    </source>
</evidence>
<organism evidence="1 2">
    <name type="scientific">Caenorhabditis elegans</name>
    <dbReference type="NCBI Taxonomy" id="6239"/>
    <lineage>
        <taxon>Eukaryota</taxon>
        <taxon>Metazoa</taxon>
        <taxon>Ecdysozoa</taxon>
        <taxon>Nematoda</taxon>
        <taxon>Chromadorea</taxon>
        <taxon>Rhabditida</taxon>
        <taxon>Rhabditina</taxon>
        <taxon>Rhabditomorpha</taxon>
        <taxon>Rhabditoidea</taxon>
        <taxon>Rhabditidae</taxon>
        <taxon>Peloderinae</taxon>
        <taxon>Caenorhabditis</taxon>
    </lineage>
</organism>
<evidence type="ECO:0000313" key="3">
    <source>
        <dbReference type="WormBase" id="Y17G7B.23b"/>
    </source>
</evidence>
<sequence length="132" mass="14162">MTKRTNLDAMHTCKSCSEFDGNGDCSASTTGTCKGVYCTKTAGKMNGKSYETRGCSLVNPIGSNVCSWTDQTFNISMGIDQSAAARKKRGVSLPFRANQCYCQGELCNSSPPSQLASTLLLSIFSTSILIFR</sequence>
<proteinExistence type="predicted"/>
<dbReference type="RefSeq" id="NP_001254330.1">
    <property type="nucleotide sequence ID" value="NM_001267401.1"/>
</dbReference>
<reference evidence="1 2" key="1">
    <citation type="journal article" date="1998" name="Science">
        <title>Genome sequence of the nematode C. elegans: a platform for investigating biology.</title>
        <authorList>
            <consortium name="The C. elegans sequencing consortium"/>
            <person name="Sulson J.E."/>
            <person name="Waterston R."/>
        </authorList>
    </citation>
    <scope>NUCLEOTIDE SEQUENCE [LARGE SCALE GENOMIC DNA]</scope>
    <source>
        <strain evidence="1 2">Bristol N2</strain>
    </source>
</reference>
<accession>E1NZ06</accession>
<keyword evidence="2" id="KW-1185">Reference proteome</keyword>